<dbReference type="Gene3D" id="3.30.1370.30">
    <property type="match status" value="1"/>
</dbReference>
<name>A0A873HW46_PROWI</name>
<dbReference type="InterPro" id="IPR035987">
    <property type="entry name" value="Ribosomal_uS8_sf"/>
</dbReference>
<geneLocation type="non-photosynthetic plastid" evidence="5"/>
<dbReference type="InterPro" id="IPR000630">
    <property type="entry name" value="Ribosomal_uS8"/>
</dbReference>
<evidence type="ECO:0000256" key="3">
    <source>
        <dbReference type="ARBA" id="ARBA00023274"/>
    </source>
</evidence>
<dbReference type="Gene3D" id="3.30.1490.10">
    <property type="match status" value="1"/>
</dbReference>
<keyword evidence="5" id="KW-0934">Plastid</keyword>
<dbReference type="FunFam" id="3.30.1490.10:FF:000001">
    <property type="entry name" value="30S ribosomal protein S8"/>
    <property type="match status" value="1"/>
</dbReference>
<evidence type="ECO:0000256" key="1">
    <source>
        <dbReference type="ARBA" id="ARBA00006471"/>
    </source>
</evidence>
<organism evidence="5">
    <name type="scientific">Prototheca wickerhamii</name>
    <dbReference type="NCBI Taxonomy" id="3111"/>
    <lineage>
        <taxon>Eukaryota</taxon>
        <taxon>Viridiplantae</taxon>
        <taxon>Chlorophyta</taxon>
        <taxon>core chlorophytes</taxon>
        <taxon>Trebouxiophyceae</taxon>
        <taxon>Chlorellales</taxon>
        <taxon>Chlorellaceae</taxon>
        <taxon>Prototheca</taxon>
    </lineage>
</organism>
<sequence>MSNDTISDMLTRIRNAILVFKKSVRVNKTQTNIQICNILKKRGFITRFYESNTKKTDLIIVLKYYSLEESPKIKKPCITNLKRISKPGLRVYSSYKKIPKLLDGLGFFIISTSKGLITDDDARFFEIGGEILCCIW</sequence>
<dbReference type="GO" id="GO:1990904">
    <property type="term" value="C:ribonucleoprotein complex"/>
    <property type="evidence" value="ECO:0007669"/>
    <property type="project" value="UniProtKB-KW"/>
</dbReference>
<dbReference type="RefSeq" id="YP_010040795.1">
    <property type="nucleotide sequence ID" value="NC_054192.1"/>
</dbReference>
<proteinExistence type="inferred from homology"/>
<accession>A0A873HW46</accession>
<dbReference type="NCBIfam" id="NF001109">
    <property type="entry name" value="PRK00136.1"/>
    <property type="match status" value="1"/>
</dbReference>
<dbReference type="GO" id="GO:0006412">
    <property type="term" value="P:translation"/>
    <property type="evidence" value="ECO:0007669"/>
    <property type="project" value="InterPro"/>
</dbReference>
<dbReference type="HAMAP" id="MF_01302_B">
    <property type="entry name" value="Ribosomal_uS8_B"/>
    <property type="match status" value="1"/>
</dbReference>
<dbReference type="PANTHER" id="PTHR11758">
    <property type="entry name" value="40S RIBOSOMAL PROTEIN S15A"/>
    <property type="match status" value="1"/>
</dbReference>
<protein>
    <submittedName>
        <fullName evidence="5">Ribosomal protein S8</fullName>
    </submittedName>
</protein>
<gene>
    <name evidence="5" type="primary">rps8</name>
    <name evidence="5" type="ORF">DBVPGpl_023</name>
</gene>
<dbReference type="InterPro" id="IPR047863">
    <property type="entry name" value="Ribosomal_uS8_CS"/>
</dbReference>
<evidence type="ECO:0000256" key="4">
    <source>
        <dbReference type="RuleBase" id="RU003660"/>
    </source>
</evidence>
<keyword evidence="3 4" id="KW-0687">Ribonucleoprotein</keyword>
<evidence type="ECO:0000256" key="2">
    <source>
        <dbReference type="ARBA" id="ARBA00022980"/>
    </source>
</evidence>
<dbReference type="GO" id="GO:0005737">
    <property type="term" value="C:cytoplasm"/>
    <property type="evidence" value="ECO:0007669"/>
    <property type="project" value="UniProtKB-ARBA"/>
</dbReference>
<dbReference type="SUPFAM" id="SSF56047">
    <property type="entry name" value="Ribosomal protein S8"/>
    <property type="match status" value="1"/>
</dbReference>
<evidence type="ECO:0000313" key="5">
    <source>
        <dbReference type="EMBL" id="QOZ41691.1"/>
    </source>
</evidence>
<dbReference type="GeneID" id="63880512"/>
<keyword evidence="2 4" id="KW-0689">Ribosomal protein</keyword>
<dbReference type="AlphaFoldDB" id="A0A873HW46"/>
<dbReference type="PROSITE" id="PS00053">
    <property type="entry name" value="RIBOSOMAL_S8"/>
    <property type="match status" value="1"/>
</dbReference>
<dbReference type="Pfam" id="PF00410">
    <property type="entry name" value="Ribosomal_S8"/>
    <property type="match status" value="1"/>
</dbReference>
<dbReference type="GO" id="GO:0003735">
    <property type="term" value="F:structural constituent of ribosome"/>
    <property type="evidence" value="ECO:0007669"/>
    <property type="project" value="InterPro"/>
</dbReference>
<reference evidence="5" key="1">
    <citation type="journal article" name="Front. Plant Sci.">
        <title>Sequencing and Analysis of the Complete Organellar Genomes of Prototheca wickerhamii.</title>
        <authorList>
            <person name="Bakula Z."/>
            <person name="Gromadka R."/>
            <person name="Gawor J."/>
            <person name="Siedlecki P."/>
            <person name="Pomorski J.J."/>
            <person name="Maciszewski K."/>
            <person name="Gromadka A."/>
            <person name="Karnkowska A."/>
            <person name="Jagielski T."/>
        </authorList>
    </citation>
    <scope>NUCLEOTIDE SEQUENCE</scope>
    <source>
        <strain evidence="5">DBVPG</strain>
    </source>
</reference>
<dbReference type="EMBL" id="MN794236">
    <property type="protein sequence ID" value="QOZ41691.1"/>
    <property type="molecule type" value="Genomic_DNA"/>
</dbReference>
<dbReference type="GO" id="GO:0005840">
    <property type="term" value="C:ribosome"/>
    <property type="evidence" value="ECO:0007669"/>
    <property type="project" value="UniProtKB-KW"/>
</dbReference>
<comment type="similarity">
    <text evidence="1 4">Belongs to the universal ribosomal protein uS8 family.</text>
</comment>